<feature type="region of interest" description="Disordered" evidence="1">
    <location>
        <begin position="77"/>
        <end position="188"/>
    </location>
</feature>
<evidence type="ECO:0000313" key="2">
    <source>
        <dbReference type="EMBL" id="KAK1696717.1"/>
    </source>
</evidence>
<reference evidence="2" key="1">
    <citation type="submission" date="2023-07" db="EMBL/GenBank/DDBJ databases">
        <title>A chromosome-level genome assembly of Lolium multiflorum.</title>
        <authorList>
            <person name="Chen Y."/>
            <person name="Copetti D."/>
            <person name="Kolliker R."/>
            <person name="Studer B."/>
        </authorList>
    </citation>
    <scope>NUCLEOTIDE SEQUENCE</scope>
    <source>
        <strain evidence="2">02402/16</strain>
        <tissue evidence="2">Leaf</tissue>
    </source>
</reference>
<dbReference type="Proteomes" id="UP001231189">
    <property type="component" value="Unassembled WGS sequence"/>
</dbReference>
<gene>
    <name evidence="2" type="ORF">QYE76_013414</name>
</gene>
<feature type="compositionally biased region" description="Low complexity" evidence="1">
    <location>
        <begin position="148"/>
        <end position="159"/>
    </location>
</feature>
<dbReference type="EMBL" id="JAUUTY010000001">
    <property type="protein sequence ID" value="KAK1696717.1"/>
    <property type="molecule type" value="Genomic_DNA"/>
</dbReference>
<organism evidence="2 3">
    <name type="scientific">Lolium multiflorum</name>
    <name type="common">Italian ryegrass</name>
    <name type="synonym">Lolium perenne subsp. multiflorum</name>
    <dbReference type="NCBI Taxonomy" id="4521"/>
    <lineage>
        <taxon>Eukaryota</taxon>
        <taxon>Viridiplantae</taxon>
        <taxon>Streptophyta</taxon>
        <taxon>Embryophyta</taxon>
        <taxon>Tracheophyta</taxon>
        <taxon>Spermatophyta</taxon>
        <taxon>Magnoliopsida</taxon>
        <taxon>Liliopsida</taxon>
        <taxon>Poales</taxon>
        <taxon>Poaceae</taxon>
        <taxon>BOP clade</taxon>
        <taxon>Pooideae</taxon>
        <taxon>Poodae</taxon>
        <taxon>Poeae</taxon>
        <taxon>Poeae Chloroplast Group 2 (Poeae type)</taxon>
        <taxon>Loliodinae</taxon>
        <taxon>Loliinae</taxon>
        <taxon>Lolium</taxon>
    </lineage>
</organism>
<protein>
    <submittedName>
        <fullName evidence="2">Uncharacterized protein</fullName>
    </submittedName>
</protein>
<evidence type="ECO:0000256" key="1">
    <source>
        <dbReference type="SAM" id="MobiDB-lite"/>
    </source>
</evidence>
<sequence length="610" mass="66395">MDTASSLGPSPQPAMVSLATTSLQRPTGVPAVAVQQVATTLPSSRQSVLAGDMQVRRVEVMPVSPQPLRHRGVAVVEEMQDDTQRTPRTAPTTADRSPESAVLPASSTPPAKAGEGSSGVGMIQGATSPSTPVSTAPTSPAASPPRSPTSSPASLQQPSPTVPPPVVQPTVRRSGRYALSEDGAGATDEDVMQRAMRRKAELNLDTADDILDGQLLSAIIGNISEVDLEHVELSSDLQASERGSRLSAGKKSRRVEQCASIALAPSNPLQQHLENSESEVFREERDELDEIFLRQPILKHDLPVEDLGVTPPPKEDPVFDLKPLPDNLKYLMEKKDAKPRLIRWVLLLQEFDLHIVDRKGADNPVADNLSRLENIAYDPVPVNDSFPNEQLAAIKHHGLQQQRQGTFGGDIQDPELKEEVESEEEEEVEETPRVHPRATVASIGVIANPSNIKRSARIATGGGVPRRFLAPRTSSPGIHHPFRNLIYNRQTERTPKVVLPSGWDIDRSNTAGEMKLEAEGWGNNSKSWDSPSDMLMSRVEHNSELIRNLTYEIEDLKELVKKLVEKNLPSSPRSNSSSVLASPWFVPSLGSAAVSHHHYLYLLLSSSVIS</sequence>
<feature type="compositionally biased region" description="Low complexity" evidence="1">
    <location>
        <begin position="86"/>
        <end position="95"/>
    </location>
</feature>
<accession>A0AAD8U2W5</accession>
<keyword evidence="3" id="KW-1185">Reference proteome</keyword>
<proteinExistence type="predicted"/>
<comment type="caution">
    <text evidence="2">The sequence shown here is derived from an EMBL/GenBank/DDBJ whole genome shotgun (WGS) entry which is preliminary data.</text>
</comment>
<dbReference type="AlphaFoldDB" id="A0AAD8U2W5"/>
<name>A0AAD8U2W5_LOLMU</name>
<feature type="compositionally biased region" description="Low complexity" evidence="1">
    <location>
        <begin position="126"/>
        <end position="141"/>
    </location>
</feature>
<evidence type="ECO:0000313" key="3">
    <source>
        <dbReference type="Proteomes" id="UP001231189"/>
    </source>
</evidence>